<evidence type="ECO:0000313" key="3">
    <source>
        <dbReference type="Proteomes" id="UP000544054"/>
    </source>
</evidence>
<keyword evidence="3" id="KW-1185">Reference proteome</keyword>
<dbReference type="EMBL" id="JABBGI010000016">
    <property type="protein sequence ID" value="NML70813.1"/>
    <property type="molecule type" value="Genomic_DNA"/>
</dbReference>
<evidence type="ECO:0000256" key="1">
    <source>
        <dbReference type="SAM" id="SignalP"/>
    </source>
</evidence>
<accession>A0A7Y0FS29</accession>
<comment type="caution">
    <text evidence="2">The sequence shown here is derived from an EMBL/GenBank/DDBJ whole genome shotgun (WGS) entry which is preliminary data.</text>
</comment>
<feature type="chain" id="PRO_5031273683" evidence="1">
    <location>
        <begin position="19"/>
        <end position="211"/>
    </location>
</feature>
<dbReference type="RefSeq" id="WP_169235331.1">
    <property type="nucleotide sequence ID" value="NZ_JABBGI010000016.1"/>
</dbReference>
<reference evidence="2 3" key="1">
    <citation type="submission" date="2020-04" db="EMBL/GenBank/DDBJ databases">
        <title>Chryseobacterium sp. RP-3-3 sp. nov., isolated from Jeju soil.</title>
        <authorList>
            <person name="Dahal R.H."/>
        </authorList>
    </citation>
    <scope>NUCLEOTIDE SEQUENCE [LARGE SCALE GENOMIC DNA]</scope>
    <source>
        <strain evidence="2 3">RP-3-3</strain>
    </source>
</reference>
<feature type="signal peptide" evidence="1">
    <location>
        <begin position="1"/>
        <end position="18"/>
    </location>
</feature>
<protein>
    <submittedName>
        <fullName evidence="2">Uncharacterized protein</fullName>
    </submittedName>
</protein>
<dbReference type="AlphaFoldDB" id="A0A7Y0FS29"/>
<name>A0A7Y0FS29_9FLAO</name>
<evidence type="ECO:0000313" key="2">
    <source>
        <dbReference type="EMBL" id="NML70813.1"/>
    </source>
</evidence>
<organism evidence="2 3">
    <name type="scientific">Chryseobacterium antibioticum</name>
    <dbReference type="NCBI Taxonomy" id="2728847"/>
    <lineage>
        <taxon>Bacteria</taxon>
        <taxon>Pseudomonadati</taxon>
        <taxon>Bacteroidota</taxon>
        <taxon>Flavobacteriia</taxon>
        <taxon>Flavobacteriales</taxon>
        <taxon>Weeksellaceae</taxon>
        <taxon>Chryseobacterium group</taxon>
        <taxon>Chryseobacterium</taxon>
    </lineage>
</organism>
<proteinExistence type="predicted"/>
<keyword evidence="1" id="KW-0732">Signal</keyword>
<sequence length="211" mass="22427">MKKIVLIITVFSSAIAMAQIAIGKSELSKIQPANTVTNPSISLEFYDNADNTKGLVLPWTSTVINQPIAYNSTTEAGYRGMQGTVVDGTIIFDLSDKKVKYMKNGTWSALTGALPLIAGATTYSSFNAVDSSLQDSKKEGASAKAAIGGNSTTDTTAGILVLTDANRAMVLPKVASPHLNIKNPTPGLMAYDTTKKQLAVYNGTVWSFWKP</sequence>
<gene>
    <name evidence="2" type="ORF">HHL23_13555</name>
</gene>
<dbReference type="Proteomes" id="UP000544054">
    <property type="component" value="Unassembled WGS sequence"/>
</dbReference>